<dbReference type="AlphaFoldDB" id="A0A830GXF4"/>
<organism evidence="1 2">
    <name type="scientific">Sulfodiicoccus acidiphilus</name>
    <dbReference type="NCBI Taxonomy" id="1670455"/>
    <lineage>
        <taxon>Archaea</taxon>
        <taxon>Thermoproteota</taxon>
        <taxon>Thermoprotei</taxon>
        <taxon>Sulfolobales</taxon>
        <taxon>Sulfolobaceae</taxon>
        <taxon>Sulfodiicoccus</taxon>
    </lineage>
</organism>
<dbReference type="EMBL" id="BMQS01000004">
    <property type="protein sequence ID" value="GGT90476.1"/>
    <property type="molecule type" value="Genomic_DNA"/>
</dbReference>
<name>A0A830GXF4_9CREN</name>
<evidence type="ECO:0000313" key="1">
    <source>
        <dbReference type="EMBL" id="GGT90476.1"/>
    </source>
</evidence>
<comment type="caution">
    <text evidence="1">The sequence shown here is derived from an EMBL/GenBank/DDBJ whole genome shotgun (WGS) entry which is preliminary data.</text>
</comment>
<sequence length="653" mass="72665">MRSPKFLYYGKTDIRRMDHWLTWKDGALLIETPALKQPKLSLWPFDLQEGGEWIYQKGENLVREVDGRQEVLRKAAGVRFVRVGEDIEQVRLIGHLEFLGEEYDEVQEYLGTIVLLNGKKVTVLSGGKTWSTDRGKVTVRGKYVSVAKNGLTDVWNGEEVFTVNGEGYVVGQVSSRVVFREKNGIVREAGGGIIGFCGGDTYLLGETRGRTVIWCGGSVRLLMRDGWRELGKSASPLSCSAGENFAVIVGEETTITNIFDFSKVSGLRRVYRSAVDEKRAFLTSEDGTLGILDVSEEGGEVVNVLSQVTEGRGAKLAISGPGEVKIGNELVEVAREDGEEMVIEVEPRWLEPVVGKVTVENMFWSSINEVWIEAPPPQVEVEGVEAKVAPLGKYKYGEGNSVVFLKVHYSIPGAIGCSLIVEAMGKSQAFIAKGKGECSARLVGTLSQPSPFEVRVSLRRFEKVLTTLSKTVTPTIINKPDSQPVRSKSRWGNVEEERTVWTDGEFVWSAISRNQVDYRGVLFRRVGEYSEIIGGRVEKGIRKVLWRGREFMIVGVEDPLEEAKVEIEGSWVVVKTTNYSPIEVIHGLRSARGIKEVRVPLDPPYTEIRVRAYESGLTWERTFKTDIVLHLSIAVKDALSMFRELESYGVVSV</sequence>
<dbReference type="NCBIfam" id="NF046072">
    <property type="entry name" value="UpsX"/>
    <property type="match status" value="1"/>
</dbReference>
<gene>
    <name evidence="1" type="ORF">GCM10007116_05370</name>
</gene>
<accession>A0A830GXF4</accession>
<evidence type="ECO:0000313" key="2">
    <source>
        <dbReference type="Proteomes" id="UP000616143"/>
    </source>
</evidence>
<reference evidence="1" key="1">
    <citation type="journal article" date="2014" name="Int. J. Syst. Evol. Microbiol.">
        <title>Complete genome sequence of Corynebacterium casei LMG S-19264T (=DSM 44701T), isolated from a smear-ripened cheese.</title>
        <authorList>
            <consortium name="US DOE Joint Genome Institute (JGI-PGF)"/>
            <person name="Walter F."/>
            <person name="Albersmeier A."/>
            <person name="Kalinowski J."/>
            <person name="Ruckert C."/>
        </authorList>
    </citation>
    <scope>NUCLEOTIDE SEQUENCE</scope>
    <source>
        <strain evidence="1">JCM 31740</strain>
    </source>
</reference>
<dbReference type="Proteomes" id="UP000616143">
    <property type="component" value="Unassembled WGS sequence"/>
</dbReference>
<reference evidence="1" key="2">
    <citation type="submission" date="2020-09" db="EMBL/GenBank/DDBJ databases">
        <authorList>
            <person name="Sun Q."/>
            <person name="Ohkuma M."/>
        </authorList>
    </citation>
    <scope>NUCLEOTIDE SEQUENCE</scope>
    <source>
        <strain evidence="1">JCM 31740</strain>
    </source>
</reference>
<proteinExistence type="predicted"/>
<protein>
    <submittedName>
        <fullName evidence="1">Uncharacterized protein</fullName>
    </submittedName>
</protein>